<dbReference type="EMBL" id="UINC01193104">
    <property type="protein sequence ID" value="SVE08545.1"/>
    <property type="molecule type" value="Genomic_DNA"/>
</dbReference>
<dbReference type="Pfam" id="PF13188">
    <property type="entry name" value="PAS_8"/>
    <property type="match status" value="1"/>
</dbReference>
<accession>A0A383AMX7</accession>
<organism evidence="2">
    <name type="scientific">marine metagenome</name>
    <dbReference type="NCBI Taxonomy" id="408172"/>
    <lineage>
        <taxon>unclassified sequences</taxon>
        <taxon>metagenomes</taxon>
        <taxon>ecological metagenomes</taxon>
    </lineage>
</organism>
<evidence type="ECO:0000313" key="2">
    <source>
        <dbReference type="EMBL" id="SVE08545.1"/>
    </source>
</evidence>
<sequence length="190" mass="20985">MAGRSILYLGNSEFAAEFCKRLKAYSCCNELIRRRNLTLPNQIPEHIDLIMFEPPARFDNICNTLDHILSSPHQLPAIAVTLRANENRGIAAIQAGAQGYVCIDKTGQLEINSIIEEAVGRQNLLACLHETDDNILAVVNSMNDGAMIVDCSGRILDMNPAGRSILGLSPRQRLTRRWARYFCSTAADGV</sequence>
<dbReference type="PROSITE" id="PS50112">
    <property type="entry name" value="PAS"/>
    <property type="match status" value="1"/>
</dbReference>
<dbReference type="CDD" id="cd00130">
    <property type="entry name" value="PAS"/>
    <property type="match status" value="1"/>
</dbReference>
<dbReference type="Gene3D" id="3.30.450.20">
    <property type="entry name" value="PAS domain"/>
    <property type="match status" value="1"/>
</dbReference>
<proteinExistence type="predicted"/>
<dbReference type="AlphaFoldDB" id="A0A383AMX7"/>
<name>A0A383AMX7_9ZZZZ</name>
<feature type="non-terminal residue" evidence="2">
    <location>
        <position position="1"/>
    </location>
</feature>
<dbReference type="InterPro" id="IPR035965">
    <property type="entry name" value="PAS-like_dom_sf"/>
</dbReference>
<reference evidence="2" key="1">
    <citation type="submission" date="2018-05" db="EMBL/GenBank/DDBJ databases">
        <authorList>
            <person name="Lanie J.A."/>
            <person name="Ng W.-L."/>
            <person name="Kazmierczak K.M."/>
            <person name="Andrzejewski T.M."/>
            <person name="Davidsen T.M."/>
            <person name="Wayne K.J."/>
            <person name="Tettelin H."/>
            <person name="Glass J.I."/>
            <person name="Rusch D."/>
            <person name="Podicherti R."/>
            <person name="Tsui H.-C.T."/>
            <person name="Winkler M.E."/>
        </authorList>
    </citation>
    <scope>NUCLEOTIDE SEQUENCE</scope>
</reference>
<gene>
    <name evidence="2" type="ORF">METZ01_LOCUS461399</name>
</gene>
<protein>
    <recommendedName>
        <fullName evidence="1">PAS domain-containing protein</fullName>
    </recommendedName>
</protein>
<feature type="non-terminal residue" evidence="2">
    <location>
        <position position="190"/>
    </location>
</feature>
<feature type="domain" description="PAS" evidence="1">
    <location>
        <begin position="131"/>
        <end position="176"/>
    </location>
</feature>
<evidence type="ECO:0000259" key="1">
    <source>
        <dbReference type="PROSITE" id="PS50112"/>
    </source>
</evidence>
<dbReference type="InterPro" id="IPR000014">
    <property type="entry name" value="PAS"/>
</dbReference>
<dbReference type="SUPFAM" id="SSF55785">
    <property type="entry name" value="PYP-like sensor domain (PAS domain)"/>
    <property type="match status" value="1"/>
</dbReference>